<organism evidence="1 2">
    <name type="scientific">Vreelandella glaciei</name>
    <dbReference type="NCBI Taxonomy" id="186761"/>
    <lineage>
        <taxon>Bacteria</taxon>
        <taxon>Pseudomonadati</taxon>
        <taxon>Pseudomonadota</taxon>
        <taxon>Gammaproteobacteria</taxon>
        <taxon>Oceanospirillales</taxon>
        <taxon>Halomonadaceae</taxon>
        <taxon>Vreelandella</taxon>
    </lineage>
</organism>
<accession>A0A7Z0LU34</accession>
<evidence type="ECO:0008006" key="3">
    <source>
        <dbReference type="Google" id="ProtNLM"/>
    </source>
</evidence>
<protein>
    <recommendedName>
        <fullName evidence="3">PhoP regulatory network protein YrbL</fullName>
    </recommendedName>
</protein>
<dbReference type="InterPro" id="IPR019647">
    <property type="entry name" value="PhoP_reg_network_YrbL"/>
</dbReference>
<gene>
    <name evidence="1" type="ORF">HZS80_12510</name>
</gene>
<dbReference type="AlphaFoldDB" id="A0A7Z0LU34"/>
<evidence type="ECO:0000313" key="1">
    <source>
        <dbReference type="EMBL" id="NYS78520.1"/>
    </source>
</evidence>
<dbReference type="Proteomes" id="UP000526892">
    <property type="component" value="Unassembled WGS sequence"/>
</dbReference>
<dbReference type="EMBL" id="JACCDE010000017">
    <property type="protein sequence ID" value="NYS78520.1"/>
    <property type="molecule type" value="Genomic_DNA"/>
</dbReference>
<name>A0A7Z0LU34_9GAMM</name>
<comment type="caution">
    <text evidence="1">The sequence shown here is derived from an EMBL/GenBank/DDBJ whole genome shotgun (WGS) entry which is preliminary data.</text>
</comment>
<sequence length="234" mass="26838">MFFSYKSIVKKIECSEKLILNDTDILSYGNKRICYYHAKNSSKIIKISRDPKHWKEGHRQSLTEWHVSDKVKSAKGACPISLCHHWINTNKGPGLLVDRISDDKGESRTLRNLLFKRELTVKKAIDLVEETIQIFSTFGVPASDFNIDNFILDGAYDEYRIIMVDGFSPKKTNFKTFLLLNSSILANLYAKRKWRLIKDKFTYCAQKVYAGDYNFAAAMPLSDTSNCDGLKANQ</sequence>
<proteinExistence type="predicted"/>
<evidence type="ECO:0000313" key="2">
    <source>
        <dbReference type="Proteomes" id="UP000526892"/>
    </source>
</evidence>
<keyword evidence="2" id="KW-1185">Reference proteome</keyword>
<reference evidence="1 2" key="1">
    <citation type="journal article" date="2003" name="Extremophiles">
        <title>Halomonas glaciei sp. nov. isolated from fast ice of Adelie Land, Antarctica.</title>
        <authorList>
            <person name="Reddy G.S."/>
            <person name="Raghavan P.U."/>
            <person name="Sarita N.B."/>
            <person name="Prakash J.S."/>
            <person name="Nagesh N."/>
            <person name="Delille D."/>
            <person name="Shivaji S."/>
        </authorList>
    </citation>
    <scope>NUCLEOTIDE SEQUENCE [LARGE SCALE GENOMIC DNA]</scope>
    <source>
        <strain evidence="1 2">DD39</strain>
    </source>
</reference>
<dbReference type="Pfam" id="PF10707">
    <property type="entry name" value="YrbL-PhoP_reg"/>
    <property type="match status" value="1"/>
</dbReference>
<dbReference type="RefSeq" id="WP_082072663.1">
    <property type="nucleotide sequence ID" value="NZ_CAXBPG010000009.1"/>
</dbReference>